<evidence type="ECO:0000313" key="11">
    <source>
        <dbReference type="EMBL" id="XDK25169.1"/>
    </source>
</evidence>
<keyword evidence="8" id="KW-1133">Transmembrane helix</keyword>
<accession>A0AB39HED8</accession>
<keyword evidence="9" id="KW-0472">Membrane</keyword>
<dbReference type="NCBIfam" id="TIGR01713">
    <property type="entry name" value="typeII_sec_gspC"/>
    <property type="match status" value="1"/>
</dbReference>
<dbReference type="InterPro" id="IPR001639">
    <property type="entry name" value="T2SS_protein-GspC"/>
</dbReference>
<protein>
    <submittedName>
        <fullName evidence="11">Type II secretion system protein GspC</fullName>
    </submittedName>
</protein>
<dbReference type="PROSITE" id="PS01141">
    <property type="entry name" value="T2SP_C"/>
    <property type="match status" value="1"/>
</dbReference>
<dbReference type="Gene3D" id="2.30.30.830">
    <property type="match status" value="1"/>
</dbReference>
<evidence type="ECO:0000256" key="1">
    <source>
        <dbReference type="ARBA" id="ARBA00004533"/>
    </source>
</evidence>
<evidence type="ECO:0000256" key="8">
    <source>
        <dbReference type="ARBA" id="ARBA00022989"/>
    </source>
</evidence>
<dbReference type="KEGG" id="vih:AB0763_00505"/>
<feature type="domain" description="Type II secretion system protein GspC N-terminal" evidence="10">
    <location>
        <begin position="36"/>
        <end position="176"/>
    </location>
</feature>
<reference evidence="11" key="1">
    <citation type="submission" date="2024-07" db="EMBL/GenBank/DDBJ databases">
        <title>Genome Analysis of a Potential Novel Vibrio Species Secreting pH- and Thermo-stable Alginate Lyase and its Application in Producing Alginate Oligosaccharides.</title>
        <authorList>
            <person name="Huang H."/>
            <person name="Bao K."/>
        </authorList>
    </citation>
    <scope>NUCLEOTIDE SEQUENCE</scope>
    <source>
        <strain evidence="11">HB236076</strain>
    </source>
</reference>
<gene>
    <name evidence="11" type="primary">gspC</name>
    <name evidence="11" type="ORF">AB0763_00505</name>
</gene>
<keyword evidence="4" id="KW-1003">Cell membrane</keyword>
<evidence type="ECO:0000256" key="9">
    <source>
        <dbReference type="ARBA" id="ARBA00023136"/>
    </source>
</evidence>
<keyword evidence="7" id="KW-0653">Protein transport</keyword>
<dbReference type="RefSeq" id="WP_306101829.1">
    <property type="nucleotide sequence ID" value="NZ_CP162601.1"/>
</dbReference>
<dbReference type="InterPro" id="IPR036034">
    <property type="entry name" value="PDZ_sf"/>
</dbReference>
<sequence>MELSAISKSLPWLTALLQHHLMIQSKTSVLATLGCLAVSGWIVGQSVWLVVPDSQALKPWRASAVTKSATEKDSTPLDLAELKAAHLFGEYRAQADEPKAPPPVVKDAPKTRLNLTLVGAVASSDPKLSLAVIANRGDQATYGVGESIEGTKASLKAVYSDRVIIENVGRDETLMLQGIDYDERDLASGSSERSAREEDEAAADELASIKQQVRENPQSLLKYVKLSQVTQDGEVQGFRLSPGSNAELFTSLGLEEGDIAIELNGLDLTDQSVLPSLAQSLSDPSELDLTVLRDGQRYNVFIQF</sequence>
<dbReference type="GO" id="GO:0015627">
    <property type="term" value="C:type II protein secretion system complex"/>
    <property type="evidence" value="ECO:0007669"/>
    <property type="project" value="InterPro"/>
</dbReference>
<comment type="similarity">
    <text evidence="2">Belongs to the GSP C family.</text>
</comment>
<dbReference type="GO" id="GO:0015628">
    <property type="term" value="P:protein secretion by the type II secretion system"/>
    <property type="evidence" value="ECO:0007669"/>
    <property type="project" value="InterPro"/>
</dbReference>
<dbReference type="EMBL" id="CP162601">
    <property type="protein sequence ID" value="XDK25169.1"/>
    <property type="molecule type" value="Genomic_DNA"/>
</dbReference>
<evidence type="ECO:0000256" key="4">
    <source>
        <dbReference type="ARBA" id="ARBA00022475"/>
    </source>
</evidence>
<dbReference type="AlphaFoldDB" id="A0AB39HED8"/>
<name>A0AB39HED8_9VIBR</name>
<dbReference type="SUPFAM" id="SSF50156">
    <property type="entry name" value="PDZ domain-like"/>
    <property type="match status" value="1"/>
</dbReference>
<keyword evidence="5" id="KW-0997">Cell inner membrane</keyword>
<proteinExistence type="inferred from homology"/>
<evidence type="ECO:0000259" key="10">
    <source>
        <dbReference type="Pfam" id="PF11356"/>
    </source>
</evidence>
<dbReference type="Pfam" id="PF11356">
    <property type="entry name" value="T2SSC"/>
    <property type="match status" value="1"/>
</dbReference>
<evidence type="ECO:0000256" key="3">
    <source>
        <dbReference type="ARBA" id="ARBA00022448"/>
    </source>
</evidence>
<dbReference type="InterPro" id="IPR024961">
    <property type="entry name" value="T2SS_GspC_N"/>
</dbReference>
<dbReference type="GO" id="GO:0005886">
    <property type="term" value="C:plasma membrane"/>
    <property type="evidence" value="ECO:0007669"/>
    <property type="project" value="UniProtKB-SubCell"/>
</dbReference>
<dbReference type="Gene3D" id="2.30.42.10">
    <property type="match status" value="1"/>
</dbReference>
<keyword evidence="6" id="KW-0812">Transmembrane</keyword>
<keyword evidence="3" id="KW-0813">Transport</keyword>
<comment type="subcellular location">
    <subcellularLocation>
        <location evidence="1">Cell inner membrane</location>
    </subcellularLocation>
</comment>
<evidence type="ECO:0000256" key="2">
    <source>
        <dbReference type="ARBA" id="ARBA00007986"/>
    </source>
</evidence>
<evidence type="ECO:0000256" key="6">
    <source>
        <dbReference type="ARBA" id="ARBA00022692"/>
    </source>
</evidence>
<organism evidence="11">
    <name type="scientific">Vibrio sp. HB236076</name>
    <dbReference type="NCBI Taxonomy" id="3232307"/>
    <lineage>
        <taxon>Bacteria</taxon>
        <taxon>Pseudomonadati</taxon>
        <taxon>Pseudomonadota</taxon>
        <taxon>Gammaproteobacteria</taxon>
        <taxon>Vibrionales</taxon>
        <taxon>Vibrionaceae</taxon>
        <taxon>Vibrio</taxon>
    </lineage>
</organism>
<evidence type="ECO:0000256" key="7">
    <source>
        <dbReference type="ARBA" id="ARBA00022927"/>
    </source>
</evidence>
<evidence type="ECO:0000256" key="5">
    <source>
        <dbReference type="ARBA" id="ARBA00022519"/>
    </source>
</evidence>